<sequence>MDSTWWSKDTIALVTGANKGLGLQIVRELASRGITTILTSRDERRGREAAETLAREGLAVVYHRLDVCDAGSVEEIARWIAAEYPSGIDILINNAGVMLLLDRDRLEAARTIIGTNYYGLKRTTEAILPLLKRGGRIINMNSKAGDIAFVKNEWRERLQDLRRLTAQEIDRFIAEFLRDVGENRVTAAGWPTFDYVPGDPEAVSSYWVSKIAAAAYTRLLHKQIAQSSREDRQIFVNSMCPGLTATDMTTKVGHSVEIGADTAVWLALIPSAASPSGGFFMLRRDVGFSGMPFYCNGELQIIQNEDKPAMDLEPLPSAEKGEIKEHPLPLQAM</sequence>
<feature type="region of interest" description="Disordered" evidence="5">
    <location>
        <begin position="310"/>
        <end position="333"/>
    </location>
</feature>
<evidence type="ECO:0000256" key="4">
    <source>
        <dbReference type="RuleBase" id="RU000363"/>
    </source>
</evidence>
<keyword evidence="7" id="KW-1185">Reference proteome</keyword>
<evidence type="ECO:0000313" key="7">
    <source>
        <dbReference type="Proteomes" id="UP000001514"/>
    </source>
</evidence>
<dbReference type="KEGG" id="smo:SELMODRAFT_173170"/>
<dbReference type="InParanoid" id="D8RQL0"/>
<dbReference type="PANTHER" id="PTHR43490">
    <property type="entry name" value="(+)-NEOMENTHOL DEHYDROGENASE"/>
    <property type="match status" value="1"/>
</dbReference>
<dbReference type="InterPro" id="IPR002347">
    <property type="entry name" value="SDR_fam"/>
</dbReference>
<evidence type="ECO:0000313" key="6">
    <source>
        <dbReference type="EMBL" id="EFJ25469.1"/>
    </source>
</evidence>
<gene>
    <name evidence="6" type="ORF">SELMODRAFT_173170</name>
</gene>
<dbReference type="Proteomes" id="UP000001514">
    <property type="component" value="Unassembled WGS sequence"/>
</dbReference>
<dbReference type="OrthoDB" id="1933717at2759"/>
<dbReference type="EMBL" id="GL377586">
    <property type="protein sequence ID" value="EFJ25469.1"/>
    <property type="molecule type" value="Genomic_DNA"/>
</dbReference>
<dbReference type="PRINTS" id="PR00081">
    <property type="entry name" value="GDHRDH"/>
</dbReference>
<dbReference type="OMA" id="QYMGDIE"/>
<comment type="similarity">
    <text evidence="1 4">Belongs to the short-chain dehydrogenases/reductases (SDR) family.</text>
</comment>
<dbReference type="PRINTS" id="PR00080">
    <property type="entry name" value="SDRFAMILY"/>
</dbReference>
<evidence type="ECO:0000256" key="3">
    <source>
        <dbReference type="ARBA" id="ARBA00023002"/>
    </source>
</evidence>
<organism evidence="7">
    <name type="scientific">Selaginella moellendorffii</name>
    <name type="common">Spikemoss</name>
    <dbReference type="NCBI Taxonomy" id="88036"/>
    <lineage>
        <taxon>Eukaryota</taxon>
        <taxon>Viridiplantae</taxon>
        <taxon>Streptophyta</taxon>
        <taxon>Embryophyta</taxon>
        <taxon>Tracheophyta</taxon>
        <taxon>Lycopodiopsida</taxon>
        <taxon>Selaginellales</taxon>
        <taxon>Selaginellaceae</taxon>
        <taxon>Selaginella</taxon>
    </lineage>
</organism>
<dbReference type="eggNOG" id="KOG1208">
    <property type="taxonomic scope" value="Eukaryota"/>
</dbReference>
<dbReference type="Gramene" id="EFJ25469">
    <property type="protein sequence ID" value="EFJ25469"/>
    <property type="gene ID" value="SELMODRAFT_173170"/>
</dbReference>
<accession>D8RQL0</accession>
<evidence type="ECO:0000256" key="5">
    <source>
        <dbReference type="SAM" id="MobiDB-lite"/>
    </source>
</evidence>
<keyword evidence="3" id="KW-0560">Oxidoreductase</keyword>
<dbReference type="InterPro" id="IPR036291">
    <property type="entry name" value="NAD(P)-bd_dom_sf"/>
</dbReference>
<dbReference type="PANTHER" id="PTHR43490:SF99">
    <property type="entry name" value="SHORT-CHAIN DEHYDROGENASE_REDUCTASE"/>
    <property type="match status" value="1"/>
</dbReference>
<evidence type="ECO:0000256" key="1">
    <source>
        <dbReference type="ARBA" id="ARBA00006484"/>
    </source>
</evidence>
<evidence type="ECO:0000256" key="2">
    <source>
        <dbReference type="ARBA" id="ARBA00022857"/>
    </source>
</evidence>
<proteinExistence type="inferred from homology"/>
<dbReference type="Pfam" id="PF00106">
    <property type="entry name" value="adh_short"/>
    <property type="match status" value="1"/>
</dbReference>
<keyword evidence="2" id="KW-0521">NADP</keyword>
<dbReference type="STRING" id="88036.D8RQL0"/>
<reference evidence="6 7" key="1">
    <citation type="journal article" date="2011" name="Science">
        <title>The Selaginella genome identifies genetic changes associated with the evolution of vascular plants.</title>
        <authorList>
            <person name="Banks J.A."/>
            <person name="Nishiyama T."/>
            <person name="Hasebe M."/>
            <person name="Bowman J.L."/>
            <person name="Gribskov M."/>
            <person name="dePamphilis C."/>
            <person name="Albert V.A."/>
            <person name="Aono N."/>
            <person name="Aoyama T."/>
            <person name="Ambrose B.A."/>
            <person name="Ashton N.W."/>
            <person name="Axtell M.J."/>
            <person name="Barker E."/>
            <person name="Barker M.S."/>
            <person name="Bennetzen J.L."/>
            <person name="Bonawitz N.D."/>
            <person name="Chapple C."/>
            <person name="Cheng C."/>
            <person name="Correa L.G."/>
            <person name="Dacre M."/>
            <person name="DeBarry J."/>
            <person name="Dreyer I."/>
            <person name="Elias M."/>
            <person name="Engstrom E.M."/>
            <person name="Estelle M."/>
            <person name="Feng L."/>
            <person name="Finet C."/>
            <person name="Floyd S.K."/>
            <person name="Frommer W.B."/>
            <person name="Fujita T."/>
            <person name="Gramzow L."/>
            <person name="Gutensohn M."/>
            <person name="Harholt J."/>
            <person name="Hattori M."/>
            <person name="Heyl A."/>
            <person name="Hirai T."/>
            <person name="Hiwatashi Y."/>
            <person name="Ishikawa M."/>
            <person name="Iwata M."/>
            <person name="Karol K.G."/>
            <person name="Koehler B."/>
            <person name="Kolukisaoglu U."/>
            <person name="Kubo M."/>
            <person name="Kurata T."/>
            <person name="Lalonde S."/>
            <person name="Li K."/>
            <person name="Li Y."/>
            <person name="Litt A."/>
            <person name="Lyons E."/>
            <person name="Manning G."/>
            <person name="Maruyama T."/>
            <person name="Michael T.P."/>
            <person name="Mikami K."/>
            <person name="Miyazaki S."/>
            <person name="Morinaga S."/>
            <person name="Murata T."/>
            <person name="Mueller-Roeber B."/>
            <person name="Nelson D.R."/>
            <person name="Obara M."/>
            <person name="Oguri Y."/>
            <person name="Olmstead R.G."/>
            <person name="Onodera N."/>
            <person name="Petersen B.L."/>
            <person name="Pils B."/>
            <person name="Prigge M."/>
            <person name="Rensing S.A."/>
            <person name="Riano-Pachon D.M."/>
            <person name="Roberts A.W."/>
            <person name="Sato Y."/>
            <person name="Scheller H.V."/>
            <person name="Schulz B."/>
            <person name="Schulz C."/>
            <person name="Shakirov E.V."/>
            <person name="Shibagaki N."/>
            <person name="Shinohara N."/>
            <person name="Shippen D.E."/>
            <person name="Soerensen I."/>
            <person name="Sotooka R."/>
            <person name="Sugimoto N."/>
            <person name="Sugita M."/>
            <person name="Sumikawa N."/>
            <person name="Tanurdzic M."/>
            <person name="Theissen G."/>
            <person name="Ulvskov P."/>
            <person name="Wakazuki S."/>
            <person name="Weng J.K."/>
            <person name="Willats W.W."/>
            <person name="Wipf D."/>
            <person name="Wolf P.G."/>
            <person name="Yang L."/>
            <person name="Zimmer A.D."/>
            <person name="Zhu Q."/>
            <person name="Mitros T."/>
            <person name="Hellsten U."/>
            <person name="Loque D."/>
            <person name="Otillar R."/>
            <person name="Salamov A."/>
            <person name="Schmutz J."/>
            <person name="Shapiro H."/>
            <person name="Lindquist E."/>
            <person name="Lucas S."/>
            <person name="Rokhsar D."/>
            <person name="Grigoriev I.V."/>
        </authorList>
    </citation>
    <scope>NUCLEOTIDE SEQUENCE [LARGE SCALE GENOMIC DNA]</scope>
</reference>
<dbReference type="HOGENOM" id="CLU_010194_9_0_1"/>
<dbReference type="AlphaFoldDB" id="D8RQL0"/>
<dbReference type="Gene3D" id="3.40.50.720">
    <property type="entry name" value="NAD(P)-binding Rossmann-like Domain"/>
    <property type="match status" value="1"/>
</dbReference>
<dbReference type="SUPFAM" id="SSF51735">
    <property type="entry name" value="NAD(P)-binding Rossmann-fold domains"/>
    <property type="match status" value="1"/>
</dbReference>
<name>D8RQL0_SELML</name>
<dbReference type="GO" id="GO:0016491">
    <property type="term" value="F:oxidoreductase activity"/>
    <property type="evidence" value="ECO:0007669"/>
    <property type="project" value="UniProtKB-KW"/>
</dbReference>
<protein>
    <submittedName>
        <fullName evidence="6">Uncharacterized protein</fullName>
    </submittedName>
</protein>